<sequence length="226" mass="24748">MTPSLPRLALCNVTKSYRVGGEQINALRNIQLTVPAGAFIAIRGPSGSGKSSLLNICGLLDSPDSGSVLLEGKEVGKLDELARTQLRRDYLGFVFQSYNLVPVMTARDNIEYPLLLGNLPARERRRRVDRLLEQVGLAGIADRRPDQLSGGQRQRVAIARALIKAPLLVIADEPTANLDTRTANQVIDLMKALGAEQSVTFLIATHDDRMTRHCDQIHVMTDGALR</sequence>
<dbReference type="Gene3D" id="3.40.50.300">
    <property type="entry name" value="P-loop containing nucleotide triphosphate hydrolases"/>
    <property type="match status" value="1"/>
</dbReference>
<dbReference type="SMART" id="SM00382">
    <property type="entry name" value="AAA"/>
    <property type="match status" value="1"/>
</dbReference>
<evidence type="ECO:0000256" key="1">
    <source>
        <dbReference type="ARBA" id="ARBA00022448"/>
    </source>
</evidence>
<dbReference type="GO" id="GO:0022857">
    <property type="term" value="F:transmembrane transporter activity"/>
    <property type="evidence" value="ECO:0007669"/>
    <property type="project" value="TreeGrafter"/>
</dbReference>
<evidence type="ECO:0000256" key="3">
    <source>
        <dbReference type="ARBA" id="ARBA00022840"/>
    </source>
</evidence>
<evidence type="ECO:0000313" key="7">
    <source>
        <dbReference type="Proteomes" id="UP000235861"/>
    </source>
</evidence>
<comment type="similarity">
    <text evidence="4">Belongs to the ABC transporter superfamily. Macrolide exporter (TC 3.A.1.122) family.</text>
</comment>
<dbReference type="InterPro" id="IPR017911">
    <property type="entry name" value="MacB-like_ATP-bd"/>
</dbReference>
<accession>A0A2H9U0J2</accession>
<dbReference type="GO" id="GO:0005886">
    <property type="term" value="C:plasma membrane"/>
    <property type="evidence" value="ECO:0007669"/>
    <property type="project" value="TreeGrafter"/>
</dbReference>
<dbReference type="GO" id="GO:0005524">
    <property type="term" value="F:ATP binding"/>
    <property type="evidence" value="ECO:0007669"/>
    <property type="project" value="UniProtKB-KW"/>
</dbReference>
<keyword evidence="3 6" id="KW-0067">ATP-binding</keyword>
<evidence type="ECO:0000259" key="5">
    <source>
        <dbReference type="PROSITE" id="PS50893"/>
    </source>
</evidence>
<reference evidence="6 7" key="1">
    <citation type="submission" date="2017-11" db="EMBL/GenBank/DDBJ databases">
        <title>Draft genome sequence of environmental isolate Aeromonas cavernicola sp. nov. MDC 2508.</title>
        <authorList>
            <person name="Colston S.M."/>
            <person name="Navarro A."/>
            <person name="Martinez-Murcia A.J."/>
            <person name="Graf J."/>
        </authorList>
    </citation>
    <scope>NUCLEOTIDE SEQUENCE [LARGE SCALE GENOMIC DNA]</scope>
    <source>
        <strain evidence="6 7">MDC 2508</strain>
    </source>
</reference>
<feature type="domain" description="ABC transporter" evidence="5">
    <location>
        <begin position="8"/>
        <end position="226"/>
    </location>
</feature>
<proteinExistence type="inferred from homology"/>
<keyword evidence="6" id="KW-0449">Lipoprotein</keyword>
<keyword evidence="2" id="KW-0547">Nucleotide-binding</keyword>
<evidence type="ECO:0000313" key="6">
    <source>
        <dbReference type="EMBL" id="PJG57468.1"/>
    </source>
</evidence>
<dbReference type="FunFam" id="3.40.50.300:FF:000032">
    <property type="entry name" value="Export ABC transporter ATP-binding protein"/>
    <property type="match status" value="1"/>
</dbReference>
<dbReference type="PANTHER" id="PTHR24220">
    <property type="entry name" value="IMPORT ATP-BINDING PROTEIN"/>
    <property type="match status" value="1"/>
</dbReference>
<evidence type="ECO:0000256" key="4">
    <source>
        <dbReference type="ARBA" id="ARBA00038388"/>
    </source>
</evidence>
<dbReference type="InterPro" id="IPR003593">
    <property type="entry name" value="AAA+_ATPase"/>
</dbReference>
<dbReference type="InterPro" id="IPR017871">
    <property type="entry name" value="ABC_transporter-like_CS"/>
</dbReference>
<dbReference type="CDD" id="cd03255">
    <property type="entry name" value="ABC_MJ0796_LolCDE_FtsE"/>
    <property type="match status" value="1"/>
</dbReference>
<comment type="caution">
    <text evidence="6">The sequence shown here is derived from an EMBL/GenBank/DDBJ whole genome shotgun (WGS) entry which is preliminary data.</text>
</comment>
<dbReference type="GO" id="GO:1902495">
    <property type="term" value="C:transmembrane transporter complex"/>
    <property type="evidence" value="ECO:0007669"/>
    <property type="project" value="UniProtKB-ARBA"/>
</dbReference>
<name>A0A2H9U0J2_9GAMM</name>
<organism evidence="6 7">
    <name type="scientific">Aeromonas cavernicola</name>
    <dbReference type="NCBI Taxonomy" id="1006623"/>
    <lineage>
        <taxon>Bacteria</taxon>
        <taxon>Pseudomonadati</taxon>
        <taxon>Pseudomonadota</taxon>
        <taxon>Gammaproteobacteria</taxon>
        <taxon>Aeromonadales</taxon>
        <taxon>Aeromonadaceae</taxon>
        <taxon>Aeromonas</taxon>
    </lineage>
</organism>
<dbReference type="SUPFAM" id="SSF52540">
    <property type="entry name" value="P-loop containing nucleoside triphosphate hydrolases"/>
    <property type="match status" value="1"/>
</dbReference>
<dbReference type="EMBL" id="PGGC01000214">
    <property type="protein sequence ID" value="PJG57468.1"/>
    <property type="molecule type" value="Genomic_DNA"/>
</dbReference>
<evidence type="ECO:0000256" key="2">
    <source>
        <dbReference type="ARBA" id="ARBA00022741"/>
    </source>
</evidence>
<keyword evidence="7" id="KW-1185">Reference proteome</keyword>
<dbReference type="RefSeq" id="WP_100295361.1">
    <property type="nucleotide sequence ID" value="NZ_PGGC01000214.1"/>
</dbReference>
<dbReference type="Proteomes" id="UP000235861">
    <property type="component" value="Unassembled WGS sequence"/>
</dbReference>
<dbReference type="PROSITE" id="PS50893">
    <property type="entry name" value="ABC_TRANSPORTER_2"/>
    <property type="match status" value="1"/>
</dbReference>
<dbReference type="GO" id="GO:0016887">
    <property type="term" value="F:ATP hydrolysis activity"/>
    <property type="evidence" value="ECO:0007669"/>
    <property type="project" value="InterPro"/>
</dbReference>
<protein>
    <submittedName>
        <fullName evidence="6">Lipoprotein-releasing system ATP-binding protein LolD</fullName>
    </submittedName>
</protein>
<dbReference type="InterPro" id="IPR003439">
    <property type="entry name" value="ABC_transporter-like_ATP-bd"/>
</dbReference>
<dbReference type="InterPro" id="IPR015854">
    <property type="entry name" value="ABC_transpr_LolD-like"/>
</dbReference>
<dbReference type="Pfam" id="PF00005">
    <property type="entry name" value="ABC_tran"/>
    <property type="match status" value="1"/>
</dbReference>
<gene>
    <name evidence="6" type="ORF">CUC53_17885</name>
</gene>
<dbReference type="PROSITE" id="PS00211">
    <property type="entry name" value="ABC_TRANSPORTER_1"/>
    <property type="match status" value="1"/>
</dbReference>
<dbReference type="InterPro" id="IPR027417">
    <property type="entry name" value="P-loop_NTPase"/>
</dbReference>
<keyword evidence="1" id="KW-0813">Transport</keyword>
<dbReference type="AlphaFoldDB" id="A0A2H9U0J2"/>
<dbReference type="OrthoDB" id="9783924at2"/>